<keyword evidence="4" id="KW-1185">Reference proteome</keyword>
<evidence type="ECO:0000313" key="3">
    <source>
        <dbReference type="EnsemblPlants" id="KQL05805"/>
    </source>
</evidence>
<feature type="transmembrane region" description="Helical" evidence="1">
    <location>
        <begin position="74"/>
        <end position="93"/>
    </location>
</feature>
<evidence type="ECO:0000256" key="1">
    <source>
        <dbReference type="SAM" id="Phobius"/>
    </source>
</evidence>
<keyword evidence="1" id="KW-0472">Membrane</keyword>
<name>K3XSK2_SETIT</name>
<dbReference type="InParanoid" id="K3XSK2"/>
<dbReference type="eggNOG" id="KOG1075">
    <property type="taxonomic scope" value="Eukaryota"/>
</dbReference>
<dbReference type="InterPro" id="IPR026960">
    <property type="entry name" value="RVT-Znf"/>
</dbReference>
<dbReference type="Gramene" id="KQL05805">
    <property type="protein sequence ID" value="KQL05805"/>
    <property type="gene ID" value="SETIT_004901mg"/>
</dbReference>
<dbReference type="EnsemblPlants" id="KQL05805">
    <property type="protein sequence ID" value="KQL05805"/>
    <property type="gene ID" value="SETIT_004901mg"/>
</dbReference>
<sequence>CTVVQLKRRNWDGPEECKLCKEQEDADHIIFRCPLASFVWCWIRDSLGWDGIPDSLSEFADRRLGDGSKPKRELMIYLLASVSWVLASVSWVLWRTRNDWVFSNILINNPKSLAYKVIVFLQFWSKMASVEGQTRRERLPLKLEQGLRRI</sequence>
<accession>K3XSK2</accession>
<dbReference type="Pfam" id="PF13966">
    <property type="entry name" value="zf-RVT"/>
    <property type="match status" value="1"/>
</dbReference>
<keyword evidence="1" id="KW-1133">Transmembrane helix</keyword>
<protein>
    <recommendedName>
        <fullName evidence="2">Reverse transcriptase zinc-binding domain-containing protein</fullName>
    </recommendedName>
</protein>
<feature type="domain" description="Reverse transcriptase zinc-binding" evidence="2">
    <location>
        <begin position="4"/>
        <end position="40"/>
    </location>
</feature>
<dbReference type="STRING" id="4555.K3XSK2"/>
<proteinExistence type="predicted"/>
<dbReference type="Proteomes" id="UP000004995">
    <property type="component" value="Unassembled WGS sequence"/>
</dbReference>
<reference evidence="4" key="1">
    <citation type="journal article" date="2012" name="Nat. Biotechnol.">
        <title>Reference genome sequence of the model plant Setaria.</title>
        <authorList>
            <person name="Bennetzen J.L."/>
            <person name="Schmutz J."/>
            <person name="Wang H."/>
            <person name="Percifield R."/>
            <person name="Hawkins J."/>
            <person name="Pontaroli A.C."/>
            <person name="Estep M."/>
            <person name="Feng L."/>
            <person name="Vaughn J.N."/>
            <person name="Grimwood J."/>
            <person name="Jenkins J."/>
            <person name="Barry K."/>
            <person name="Lindquist E."/>
            <person name="Hellsten U."/>
            <person name="Deshpande S."/>
            <person name="Wang X."/>
            <person name="Wu X."/>
            <person name="Mitros T."/>
            <person name="Triplett J."/>
            <person name="Yang X."/>
            <person name="Ye C.Y."/>
            <person name="Mauro-Herrera M."/>
            <person name="Wang L."/>
            <person name="Li P."/>
            <person name="Sharma M."/>
            <person name="Sharma R."/>
            <person name="Ronald P.C."/>
            <person name="Panaud O."/>
            <person name="Kellogg E.A."/>
            <person name="Brutnell T.P."/>
            <person name="Doust A.N."/>
            <person name="Tuskan G.A."/>
            <person name="Rokhsar D."/>
            <person name="Devos K.M."/>
        </authorList>
    </citation>
    <scope>NUCLEOTIDE SEQUENCE [LARGE SCALE GENOMIC DNA]</scope>
    <source>
        <strain evidence="4">cv. Yugu1</strain>
    </source>
</reference>
<reference evidence="3" key="2">
    <citation type="submission" date="2018-08" db="UniProtKB">
        <authorList>
            <consortium name="EnsemblPlants"/>
        </authorList>
    </citation>
    <scope>IDENTIFICATION</scope>
    <source>
        <strain evidence="3">Yugu1</strain>
    </source>
</reference>
<evidence type="ECO:0000313" key="4">
    <source>
        <dbReference type="Proteomes" id="UP000004995"/>
    </source>
</evidence>
<evidence type="ECO:0000259" key="2">
    <source>
        <dbReference type="Pfam" id="PF13966"/>
    </source>
</evidence>
<dbReference type="AlphaFoldDB" id="K3XSK2"/>
<dbReference type="OMA" id="KRELMIY"/>
<dbReference type="HOGENOM" id="CLU_146446_0_0_1"/>
<organism evidence="3 4">
    <name type="scientific">Setaria italica</name>
    <name type="common">Foxtail millet</name>
    <name type="synonym">Panicum italicum</name>
    <dbReference type="NCBI Taxonomy" id="4555"/>
    <lineage>
        <taxon>Eukaryota</taxon>
        <taxon>Viridiplantae</taxon>
        <taxon>Streptophyta</taxon>
        <taxon>Embryophyta</taxon>
        <taxon>Tracheophyta</taxon>
        <taxon>Spermatophyta</taxon>
        <taxon>Magnoliopsida</taxon>
        <taxon>Liliopsida</taxon>
        <taxon>Poales</taxon>
        <taxon>Poaceae</taxon>
        <taxon>PACMAD clade</taxon>
        <taxon>Panicoideae</taxon>
        <taxon>Panicodae</taxon>
        <taxon>Paniceae</taxon>
        <taxon>Cenchrinae</taxon>
        <taxon>Setaria</taxon>
    </lineage>
</organism>
<dbReference type="EMBL" id="AGNK02003171">
    <property type="status" value="NOT_ANNOTATED_CDS"/>
    <property type="molecule type" value="Genomic_DNA"/>
</dbReference>
<keyword evidence="1" id="KW-0812">Transmembrane</keyword>
<dbReference type="FunCoup" id="K3XSK2">
    <property type="interactions" value="221"/>
</dbReference>